<organism evidence="1 2">
    <name type="scientific">Mesobaculum littorinae</name>
    <dbReference type="NCBI Taxonomy" id="2486419"/>
    <lineage>
        <taxon>Bacteria</taxon>
        <taxon>Pseudomonadati</taxon>
        <taxon>Pseudomonadota</taxon>
        <taxon>Alphaproteobacteria</taxon>
        <taxon>Rhodobacterales</taxon>
        <taxon>Roseobacteraceae</taxon>
        <taxon>Mesobaculum</taxon>
    </lineage>
</organism>
<dbReference type="PANTHER" id="PTHR43857:SF1">
    <property type="entry name" value="YJGH FAMILY PROTEIN"/>
    <property type="match status" value="1"/>
</dbReference>
<dbReference type="PANTHER" id="PTHR43857">
    <property type="entry name" value="BLR7761 PROTEIN"/>
    <property type="match status" value="1"/>
</dbReference>
<accession>A0A438AKU1</accession>
<name>A0A438AKU1_9RHOB</name>
<keyword evidence="2" id="KW-1185">Reference proteome</keyword>
<evidence type="ECO:0000313" key="1">
    <source>
        <dbReference type="EMBL" id="RVV99290.1"/>
    </source>
</evidence>
<gene>
    <name evidence="1" type="ORF">EKE94_00910</name>
</gene>
<protein>
    <submittedName>
        <fullName evidence="1">RidA family protein</fullName>
    </submittedName>
</protein>
<dbReference type="SUPFAM" id="SSF55298">
    <property type="entry name" value="YjgF-like"/>
    <property type="match status" value="1"/>
</dbReference>
<dbReference type="RefSeq" id="WP_127904732.1">
    <property type="nucleotide sequence ID" value="NZ_RQXX01000001.1"/>
</dbReference>
<dbReference type="EMBL" id="RQXX01000001">
    <property type="protein sequence ID" value="RVV99290.1"/>
    <property type="molecule type" value="Genomic_DNA"/>
</dbReference>
<dbReference type="OrthoDB" id="9799840at2"/>
<dbReference type="Pfam" id="PF01042">
    <property type="entry name" value="Ribonuc_L-PSP"/>
    <property type="match status" value="1"/>
</dbReference>
<dbReference type="Gene3D" id="3.30.1330.40">
    <property type="entry name" value="RutC-like"/>
    <property type="match status" value="1"/>
</dbReference>
<dbReference type="InterPro" id="IPR006175">
    <property type="entry name" value="YjgF/YER057c/UK114"/>
</dbReference>
<dbReference type="CDD" id="cd06154">
    <property type="entry name" value="YjgF_YER057c_UK114_like_6"/>
    <property type="match status" value="1"/>
</dbReference>
<proteinExistence type="predicted"/>
<dbReference type="InterPro" id="IPR035959">
    <property type="entry name" value="RutC-like_sf"/>
</dbReference>
<dbReference type="Proteomes" id="UP000285908">
    <property type="component" value="Unassembled WGS sequence"/>
</dbReference>
<comment type="caution">
    <text evidence="1">The sequence shown here is derived from an EMBL/GenBank/DDBJ whole genome shotgun (WGS) entry which is preliminary data.</text>
</comment>
<dbReference type="AlphaFoldDB" id="A0A438AKU1"/>
<sequence length="134" mass="14610">MDAAEGDQRRLISSGSPFEAEIGYSRAVVCDGWVFVAGTTGYDYTTMVMPGDVVVQCRNALATIGRALREAGGSLDDVVRVRYILPDASDWPICWPVVNEAFREVRPAATMIVAGLQSPDMRIEIEVTARLTRA</sequence>
<evidence type="ECO:0000313" key="2">
    <source>
        <dbReference type="Proteomes" id="UP000285908"/>
    </source>
</evidence>
<reference evidence="1 2" key="1">
    <citation type="submission" date="2018-11" db="EMBL/GenBank/DDBJ databases">
        <title>Mesobaculum littorinae gen. nov., sp. nov., isolated from Littorina scabra that represents a novel genus of the order Rhodobacteraceae.</title>
        <authorList>
            <person name="Li F."/>
        </authorList>
    </citation>
    <scope>NUCLEOTIDE SEQUENCE [LARGE SCALE GENOMIC DNA]</scope>
    <source>
        <strain evidence="1 2">M0103</strain>
    </source>
</reference>